<reference evidence="1 2" key="1">
    <citation type="journal article" date="2011" name="PLoS Pathog.">
        <title>Dynamic evolution of pathogenicity revealed by sequencing and comparative genomics of 19 Pseudomonas syringae isolates.</title>
        <authorList>
            <person name="Baltrus D.A."/>
            <person name="Nishimura M.T."/>
            <person name="Romanchuk A."/>
            <person name="Chang J.H."/>
            <person name="Mukhtar M.S."/>
            <person name="Cherkis K."/>
            <person name="Roach J."/>
            <person name="Grant S.R."/>
            <person name="Jones C.D."/>
            <person name="Dangl J.L."/>
        </authorList>
    </citation>
    <scope>NUCLEOTIDE SEQUENCE [LARGE SCALE GENOMIC DNA]</scope>
    <source>
        <strain evidence="1 2">M301315</strain>
    </source>
</reference>
<accession>A0AAD0M026</accession>
<proteinExistence type="predicted"/>
<organism evidence="1 2">
    <name type="scientific">Pseudomonas amygdali pv. lachrymans str. M301315</name>
    <dbReference type="NCBI Taxonomy" id="629260"/>
    <lineage>
        <taxon>Bacteria</taxon>
        <taxon>Pseudomonadati</taxon>
        <taxon>Pseudomonadota</taxon>
        <taxon>Gammaproteobacteria</taxon>
        <taxon>Pseudomonadales</taxon>
        <taxon>Pseudomonadaceae</taxon>
        <taxon>Pseudomonas</taxon>
        <taxon>Pseudomonas amygdali</taxon>
    </lineage>
</organism>
<evidence type="ECO:0000313" key="1">
    <source>
        <dbReference type="EMBL" id="AXH56340.1"/>
    </source>
</evidence>
<dbReference type="AlphaFoldDB" id="A0AAD0M026"/>
<protein>
    <submittedName>
        <fullName evidence="1">Uncharacterized protein</fullName>
    </submittedName>
</protein>
<dbReference type="Proteomes" id="UP000006426">
    <property type="component" value="Chromosome"/>
</dbReference>
<gene>
    <name evidence="1" type="ORF">PLA107_014240</name>
</gene>
<dbReference type="RefSeq" id="WP_005743794.1">
    <property type="nucleotide sequence ID" value="NZ_CP031225.1"/>
</dbReference>
<evidence type="ECO:0000313" key="2">
    <source>
        <dbReference type="Proteomes" id="UP000006426"/>
    </source>
</evidence>
<sequence length="88" mass="10278">MPRKKAFISIPDHQADDFRAAQKSGLQLKYGKEHPGLLTAPDSFSFESKTGSVYKGIHRFFFAKHTTEIDFSYDCETQRWWVTRDFND</sequence>
<name>A0AAD0M026_PSEAV</name>
<dbReference type="EMBL" id="CP031225">
    <property type="protein sequence ID" value="AXH56340.1"/>
    <property type="molecule type" value="Genomic_DNA"/>
</dbReference>